<dbReference type="InParanoid" id="C0NH06"/>
<gene>
    <name evidence="1" type="ORF">HCBG_02628</name>
</gene>
<accession>C0NH06</accession>
<evidence type="ECO:0000313" key="1">
    <source>
        <dbReference type="EMBL" id="EEH09091.1"/>
    </source>
</evidence>
<dbReference type="GeneID" id="69035644"/>
<dbReference type="Proteomes" id="UP000001631">
    <property type="component" value="Unassembled WGS sequence"/>
</dbReference>
<reference evidence="1" key="1">
    <citation type="submission" date="2009-02" db="EMBL/GenBank/DDBJ databases">
        <title>The Genome Sequence of Ajellomyces capsulatus strain G186AR.</title>
        <authorList>
            <consortium name="The Broad Institute Genome Sequencing Platform"/>
            <person name="Champion M."/>
            <person name="Cuomo C."/>
            <person name="Ma L.-J."/>
            <person name="Henn M.R."/>
            <person name="Sil A."/>
            <person name="Goldman B."/>
            <person name="Young S.K."/>
            <person name="Kodira C.D."/>
            <person name="Zeng Q."/>
            <person name="Koehrsen M."/>
            <person name="Alvarado L."/>
            <person name="Berlin A."/>
            <person name="Borenstein D."/>
            <person name="Chen Z."/>
            <person name="Engels R."/>
            <person name="Freedman E."/>
            <person name="Gellesch M."/>
            <person name="Goldberg J."/>
            <person name="Griggs A."/>
            <person name="Gujja S."/>
            <person name="Heiman D."/>
            <person name="Hepburn T."/>
            <person name="Howarth C."/>
            <person name="Jen D."/>
            <person name="Larson L."/>
            <person name="Lewis B."/>
            <person name="Mehta T."/>
            <person name="Park D."/>
            <person name="Pearson M."/>
            <person name="Roberts A."/>
            <person name="Saif S."/>
            <person name="Shea T."/>
            <person name="Shenoy N."/>
            <person name="Sisk P."/>
            <person name="Stolte C."/>
            <person name="Sykes S."/>
            <person name="Walk T."/>
            <person name="White J."/>
            <person name="Yandava C."/>
            <person name="Klein B."/>
            <person name="McEwen J.G."/>
            <person name="Puccia R."/>
            <person name="Goldman G.H."/>
            <person name="Felipe M.S."/>
            <person name="Nino-Vega G."/>
            <person name="San-Blas G."/>
            <person name="Taylor J."/>
            <person name="Mendoza L."/>
            <person name="Galagan J."/>
            <person name="Nusbaum C."/>
            <person name="Birren B."/>
        </authorList>
    </citation>
    <scope>NUCLEOTIDE SEQUENCE</scope>
    <source>
        <strain evidence="1">G186AR</strain>
    </source>
</reference>
<sequence length="55" mass="5987">MSSCWRSSPACWRVAVGARHGLPASHHNEGTNIPIQSLQQTITILQSSHPTCGLY</sequence>
<dbReference type="RefSeq" id="XP_045289572.1">
    <property type="nucleotide sequence ID" value="XM_045429677.1"/>
</dbReference>
<evidence type="ECO:0000313" key="2">
    <source>
        <dbReference type="Proteomes" id="UP000001631"/>
    </source>
</evidence>
<name>C0NH06_AJECG</name>
<dbReference type="HOGENOM" id="CLU_3031815_0_0_1"/>
<keyword evidence="2" id="KW-1185">Reference proteome</keyword>
<dbReference type="AlphaFoldDB" id="C0NH06"/>
<dbReference type="EMBL" id="GG663365">
    <property type="protein sequence ID" value="EEH09091.1"/>
    <property type="molecule type" value="Genomic_DNA"/>
</dbReference>
<organism evidence="1 2">
    <name type="scientific">Ajellomyces capsulatus (strain G186AR / H82 / ATCC MYA-2454 / RMSCC 2432)</name>
    <name type="common">Darling's disease fungus</name>
    <name type="synonym">Histoplasma capsulatum</name>
    <dbReference type="NCBI Taxonomy" id="447093"/>
    <lineage>
        <taxon>Eukaryota</taxon>
        <taxon>Fungi</taxon>
        <taxon>Dikarya</taxon>
        <taxon>Ascomycota</taxon>
        <taxon>Pezizomycotina</taxon>
        <taxon>Eurotiomycetes</taxon>
        <taxon>Eurotiomycetidae</taxon>
        <taxon>Onygenales</taxon>
        <taxon>Ajellomycetaceae</taxon>
        <taxon>Histoplasma</taxon>
    </lineage>
</organism>
<proteinExistence type="predicted"/>
<protein>
    <submittedName>
        <fullName evidence="1">Uncharacterized protein</fullName>
    </submittedName>
</protein>